<protein>
    <recommendedName>
        <fullName evidence="5">SH3 domain-containing protein</fullName>
    </recommendedName>
</protein>
<evidence type="ECO:0000256" key="1">
    <source>
        <dbReference type="SAM" id="MobiDB-lite"/>
    </source>
</evidence>
<reference evidence="3 4" key="1">
    <citation type="submission" date="2021-07" db="EMBL/GenBank/DDBJ databases">
        <title>Actinomadura sp. PM05-2 isolated from lichen.</title>
        <authorList>
            <person name="Somphong A."/>
            <person name="Phongsopitanun W."/>
            <person name="Tanasupawat S."/>
            <person name="Peongsungnone V."/>
        </authorList>
    </citation>
    <scope>NUCLEOTIDE SEQUENCE [LARGE SCALE GENOMIC DNA]</scope>
    <source>
        <strain evidence="3 4">PM05-2</strain>
    </source>
</reference>
<gene>
    <name evidence="3" type="ORF">K1Y72_29010</name>
</gene>
<sequence length="132" mass="13441">MRKTIATTALLVALGGIAAGAASAAEAAAAPKPPKPAPGDVKVAKNGADLPGRQSLKSGGVSSKHVSGVDSVWHNAYEWTANVRIDSGSNGAWTECSDGSVHYGPRVGPGYWKFGGNCYGYGTLTDFGIYGD</sequence>
<proteinExistence type="predicted"/>
<feature type="chain" id="PRO_5047291675" description="SH3 domain-containing protein" evidence="2">
    <location>
        <begin position="25"/>
        <end position="132"/>
    </location>
</feature>
<feature type="compositionally biased region" description="Low complexity" evidence="1">
    <location>
        <begin position="55"/>
        <end position="66"/>
    </location>
</feature>
<evidence type="ECO:0000313" key="3">
    <source>
        <dbReference type="EMBL" id="MBW8486438.1"/>
    </source>
</evidence>
<dbReference type="EMBL" id="JAIBOA010000023">
    <property type="protein sequence ID" value="MBW8486438.1"/>
    <property type="molecule type" value="Genomic_DNA"/>
</dbReference>
<organism evidence="3 4">
    <name type="scientific">Actinomadura parmotrematis</name>
    <dbReference type="NCBI Taxonomy" id="2864039"/>
    <lineage>
        <taxon>Bacteria</taxon>
        <taxon>Bacillati</taxon>
        <taxon>Actinomycetota</taxon>
        <taxon>Actinomycetes</taxon>
        <taxon>Streptosporangiales</taxon>
        <taxon>Thermomonosporaceae</taxon>
        <taxon>Actinomadura</taxon>
    </lineage>
</organism>
<name>A0ABS7G171_9ACTN</name>
<accession>A0ABS7G171</accession>
<dbReference type="RefSeq" id="WP_220169675.1">
    <property type="nucleotide sequence ID" value="NZ_JAIBOA010000023.1"/>
</dbReference>
<keyword evidence="4" id="KW-1185">Reference proteome</keyword>
<feature type="signal peptide" evidence="2">
    <location>
        <begin position="1"/>
        <end position="24"/>
    </location>
</feature>
<dbReference type="Proteomes" id="UP000774570">
    <property type="component" value="Unassembled WGS sequence"/>
</dbReference>
<feature type="region of interest" description="Disordered" evidence="1">
    <location>
        <begin position="25"/>
        <end position="66"/>
    </location>
</feature>
<evidence type="ECO:0000313" key="4">
    <source>
        <dbReference type="Proteomes" id="UP000774570"/>
    </source>
</evidence>
<comment type="caution">
    <text evidence="3">The sequence shown here is derived from an EMBL/GenBank/DDBJ whole genome shotgun (WGS) entry which is preliminary data.</text>
</comment>
<evidence type="ECO:0000256" key="2">
    <source>
        <dbReference type="SAM" id="SignalP"/>
    </source>
</evidence>
<evidence type="ECO:0008006" key="5">
    <source>
        <dbReference type="Google" id="ProtNLM"/>
    </source>
</evidence>
<keyword evidence="2" id="KW-0732">Signal</keyword>